<evidence type="ECO:0000256" key="1">
    <source>
        <dbReference type="SAM" id="MobiDB-lite"/>
    </source>
</evidence>
<evidence type="ECO:0000313" key="4">
    <source>
        <dbReference type="Proteomes" id="UP000183971"/>
    </source>
</evidence>
<proteinExistence type="predicted"/>
<dbReference type="Pfam" id="PF24968">
    <property type="entry name" value="DUF7770"/>
    <property type="match status" value="1"/>
</dbReference>
<reference evidence="4" key="1">
    <citation type="journal article" date="2016" name="Genome Biol. Evol.">
        <title>Comparative 'omics' of the Fusarium fujikuroi species complex highlights differences in genetic potential and metabolite synthesis.</title>
        <authorList>
            <person name="Niehaus E.-M."/>
            <person name="Muensterkoetter M."/>
            <person name="Proctor R.H."/>
            <person name="Brown D.W."/>
            <person name="Sharon A."/>
            <person name="Idan Y."/>
            <person name="Oren-Young L."/>
            <person name="Sieber C.M."/>
            <person name="Novak O."/>
            <person name="Pencik A."/>
            <person name="Tarkowska D."/>
            <person name="Hromadova K."/>
            <person name="Freeman S."/>
            <person name="Maymon M."/>
            <person name="Elazar M."/>
            <person name="Youssef S.A."/>
            <person name="El-Shabrawy E.S.M."/>
            <person name="Shalaby A.B.A."/>
            <person name="Houterman P."/>
            <person name="Brock N.L."/>
            <person name="Burkhardt I."/>
            <person name="Tsavkelova E.A."/>
            <person name="Dickschat J.S."/>
            <person name="Galuszka P."/>
            <person name="Gueldener U."/>
            <person name="Tudzynski B."/>
        </authorList>
    </citation>
    <scope>NUCLEOTIDE SEQUENCE [LARGE SCALE GENOMIC DNA]</scope>
    <source>
        <strain evidence="4">ET1</strain>
    </source>
</reference>
<dbReference type="VEuPathDB" id="FungiDB:FPRO_10058"/>
<protein>
    <recommendedName>
        <fullName evidence="2">DUF7770 domain-containing protein</fullName>
    </recommendedName>
</protein>
<dbReference type="EMBL" id="FJOF01000006">
    <property type="protein sequence ID" value="CZR42755.1"/>
    <property type="molecule type" value="Genomic_DNA"/>
</dbReference>
<dbReference type="Proteomes" id="UP000183971">
    <property type="component" value="Unassembled WGS sequence"/>
</dbReference>
<sequence>MGCGPSSPSKSEGGKKPSHTNFEMHNLNPLSYTPDSAESQIRSYVVTKVHFVAHSVLRNGGNHWDIFLQCGPDLSVRLEIVPGAYPGREGYLARLDIIRHPYGMTRVSHKTVSISPQAPGLTVGEFLDAIVRADNHRYEFTKDGRGCGGWVRDQFYLFVQCGLIPTGWEARIEAAMTVFWNENRSQGAWPLTYGTYLRTRNTGRKGKGKQKRGKK</sequence>
<feature type="domain" description="DUF7770" evidence="2">
    <location>
        <begin position="49"/>
        <end position="196"/>
    </location>
</feature>
<evidence type="ECO:0000259" key="2">
    <source>
        <dbReference type="Pfam" id="PF24968"/>
    </source>
</evidence>
<feature type="compositionally biased region" description="Polar residues" evidence="1">
    <location>
        <begin position="19"/>
        <end position="29"/>
    </location>
</feature>
<evidence type="ECO:0000313" key="3">
    <source>
        <dbReference type="EMBL" id="CZR42755.1"/>
    </source>
</evidence>
<feature type="region of interest" description="Disordered" evidence="1">
    <location>
        <begin position="1"/>
        <end position="29"/>
    </location>
</feature>
<name>A0A1L7VSS0_FUSPR</name>
<dbReference type="RefSeq" id="XP_031083346.1">
    <property type="nucleotide sequence ID" value="XM_031233518.1"/>
</dbReference>
<organism evidence="3 4">
    <name type="scientific">Fusarium proliferatum (strain ET1)</name>
    <name type="common">Orchid endophyte fungus</name>
    <dbReference type="NCBI Taxonomy" id="1227346"/>
    <lineage>
        <taxon>Eukaryota</taxon>
        <taxon>Fungi</taxon>
        <taxon>Dikarya</taxon>
        <taxon>Ascomycota</taxon>
        <taxon>Pezizomycotina</taxon>
        <taxon>Sordariomycetes</taxon>
        <taxon>Hypocreomycetidae</taxon>
        <taxon>Hypocreales</taxon>
        <taxon>Nectriaceae</taxon>
        <taxon>Fusarium</taxon>
        <taxon>Fusarium fujikuroi species complex</taxon>
    </lineage>
</organism>
<feature type="compositionally biased region" description="Low complexity" evidence="1">
    <location>
        <begin position="1"/>
        <end position="11"/>
    </location>
</feature>
<gene>
    <name evidence="3" type="ORF">FPRO_10058</name>
</gene>
<dbReference type="InterPro" id="IPR056672">
    <property type="entry name" value="DUF7770"/>
</dbReference>
<dbReference type="GeneID" id="42054930"/>
<dbReference type="AlphaFoldDB" id="A0A1L7VSS0"/>
<accession>A0A1L7VSS0</accession>
<keyword evidence="4" id="KW-1185">Reference proteome</keyword>
<comment type="caution">
    <text evidence="3">The sequence shown here is derived from an EMBL/GenBank/DDBJ whole genome shotgun (WGS) entry which is preliminary data.</text>
</comment>